<dbReference type="RefSeq" id="WP_171100720.1">
    <property type="nucleotide sequence ID" value="NZ_CP053084.1"/>
</dbReference>
<sequence length="1090" mass="123982">MINPVRLEKLGSWFAGVSSVRDHEPCVLMLSTSNGLERASVETFVGQSFAASWNALSSHACTSFRKTLLDFEHVRVDRVSEIQTTSWAELKALLSTTKRNYFGYGIALDPQFKHSFLWGELNGNAMLYGGSEEEFAKLHVINFEKYARKKYGQPFVLNHDDDQPVYLFLTQGAYIGKDETVHGLEPHGVAVGRRTLPDLDADSCRQLVFNASEFLARQVKDSGQFVYGLFPCFNKEIPTYNTLRHASSTYAMIEAWEVTQSAFLKSAIERSLLCLTQELIKRVELSGGIQAAFLVDTGNEIKLGGNAVCILALAKYTELTGTTEYIELMEQLAQGLVAMLNPSTRRFVHVLNYPDLSIKEQFRIIYYDGEAAFALMRLYKITRRARWLQAVELAFEYFIEARHWKANDHWMSYCVNELTQYRPKREYFEFGIRNFANHLDFVLTRITTFPTLLELMMAAEQMLSRLQTMPEFADLYAQVDTEKFYRALHWRANYLTTGYFWPEWAMYFAKPDTLNGSFFIRHHAYRVRIDDVEHYVSGLVAYRKFLVQGALSQNLEPAKPNKALNAKVQETNFWFLNQNFGFQRSGVENAALLRYRVFEQEMHVRPVLLTCRYNPRLHESIEKLVANKALPESSVCRSVHDYFQDAELVSTQLNTGQSLFENPMLCSQMVAGRRDIRVTSPQGQLLMYVVRNPVNDMLIHINHFSGGVKFRKDYYDCRGFLSCMQYLDSDGAVNHEHYLRPDGTLAIAKLYKRIDKKQLLSDIRLHNSTGALVACLHSESEWLTYALVSMLKKQGGKHVLIVDKNRYWYLPAVTARDHLHRESPGQVAVVPVIHALHTHTVADMATSPTNSNFRDILHDIKRPDAVITLTDQQMNDISARYGAGQMFPIGHSCELKDSIPDFKTRDRFRIVSMARYSPEKNHHLAIAAFAKVVKRYPEARLDFYGFAVAGSSLLSDLKTQLESLGLQNHVGLNDWTDDPAAHYMRAGLSLLTSQAEAYSLAIMESICHACPAIAFDVPYGPSHLIVHGETGLLAPFGDTDALADHILSVFDSYEFHEGLSKKAFASANRFSHAEAAHNWRQLFSVVGVSS</sequence>
<evidence type="ECO:0000259" key="1">
    <source>
        <dbReference type="Pfam" id="PF00534"/>
    </source>
</evidence>
<keyword evidence="3" id="KW-1185">Reference proteome</keyword>
<dbReference type="SUPFAM" id="SSF48208">
    <property type="entry name" value="Six-hairpin glycosidases"/>
    <property type="match status" value="1"/>
</dbReference>
<protein>
    <submittedName>
        <fullName evidence="2">Glycosyltransferase</fullName>
    </submittedName>
</protein>
<dbReference type="Gene3D" id="3.40.50.2000">
    <property type="entry name" value="Glycogen Phosphorylase B"/>
    <property type="match status" value="3"/>
</dbReference>
<proteinExistence type="predicted"/>
<dbReference type="Pfam" id="PF00534">
    <property type="entry name" value="Glycos_transf_1"/>
    <property type="match status" value="1"/>
</dbReference>
<dbReference type="InterPro" id="IPR001296">
    <property type="entry name" value="Glyco_trans_1"/>
</dbReference>
<evidence type="ECO:0000313" key="3">
    <source>
        <dbReference type="Proteomes" id="UP000501130"/>
    </source>
</evidence>
<dbReference type="PANTHER" id="PTHR12526:SF630">
    <property type="entry name" value="GLYCOSYLTRANSFERASE"/>
    <property type="match status" value="1"/>
</dbReference>
<dbReference type="Proteomes" id="UP000501130">
    <property type="component" value="Chromosome"/>
</dbReference>
<dbReference type="PANTHER" id="PTHR12526">
    <property type="entry name" value="GLYCOSYLTRANSFERASE"/>
    <property type="match status" value="1"/>
</dbReference>
<dbReference type="SUPFAM" id="SSF53756">
    <property type="entry name" value="UDP-Glycosyltransferase/glycogen phosphorylase"/>
    <property type="match status" value="1"/>
</dbReference>
<gene>
    <name evidence="2" type="ORF">HKT17_13385</name>
</gene>
<dbReference type="InterPro" id="IPR008928">
    <property type="entry name" value="6-hairpin_glycosidase_sf"/>
</dbReference>
<feature type="domain" description="Glycosyl transferase family 1" evidence="1">
    <location>
        <begin position="906"/>
        <end position="1063"/>
    </location>
</feature>
<accession>A0ABX6N8W7</accession>
<name>A0ABX6N8W7_9BURK</name>
<evidence type="ECO:0000313" key="2">
    <source>
        <dbReference type="EMBL" id="QJR30618.1"/>
    </source>
</evidence>
<reference evidence="2 3" key="1">
    <citation type="submission" date="2020-05" db="EMBL/GenBank/DDBJ databases">
        <title>Compete genome of Limnobacter sp. SAORIC-580.</title>
        <authorList>
            <person name="Song J."/>
            <person name="Cho J.-C."/>
        </authorList>
    </citation>
    <scope>NUCLEOTIDE SEQUENCE [LARGE SCALE GENOMIC DNA]</scope>
    <source>
        <strain evidence="2 3">SAORIC-580</strain>
    </source>
</reference>
<organism evidence="2 3">
    <name type="scientific">Limnobacter profundi</name>
    <dbReference type="NCBI Taxonomy" id="2732163"/>
    <lineage>
        <taxon>Bacteria</taxon>
        <taxon>Pseudomonadati</taxon>
        <taxon>Pseudomonadota</taxon>
        <taxon>Betaproteobacteria</taxon>
        <taxon>Burkholderiales</taxon>
        <taxon>Burkholderiaceae</taxon>
        <taxon>Limnobacter</taxon>
    </lineage>
</organism>
<dbReference type="EMBL" id="CP053084">
    <property type="protein sequence ID" value="QJR30618.1"/>
    <property type="molecule type" value="Genomic_DNA"/>
</dbReference>